<dbReference type="InterPro" id="IPR015500">
    <property type="entry name" value="Peptidase_S8_subtilisin-rel"/>
</dbReference>
<dbReference type="PROSITE" id="PS00136">
    <property type="entry name" value="SUBTILASE_ASP"/>
    <property type="match status" value="1"/>
</dbReference>
<dbReference type="PRINTS" id="PR00723">
    <property type="entry name" value="SUBTILISIN"/>
</dbReference>
<evidence type="ECO:0000256" key="6">
    <source>
        <dbReference type="SAM" id="SignalP"/>
    </source>
</evidence>
<dbReference type="EMBL" id="JACHFZ010000005">
    <property type="protein sequence ID" value="MBB5292938.1"/>
    <property type="molecule type" value="Genomic_DNA"/>
</dbReference>
<feature type="active site" description="Charge relay system" evidence="5">
    <location>
        <position position="196"/>
    </location>
</feature>
<dbReference type="SUPFAM" id="SSF52743">
    <property type="entry name" value="Subtilisin-like"/>
    <property type="match status" value="1"/>
</dbReference>
<dbReference type="InterPro" id="IPR023827">
    <property type="entry name" value="Peptidase_S8_Asp-AS"/>
</dbReference>
<comment type="similarity">
    <text evidence="1 5">Belongs to the peptidase S8 family.</text>
</comment>
<dbReference type="InterPro" id="IPR000209">
    <property type="entry name" value="Peptidase_S8/S53_dom"/>
</dbReference>
<feature type="active site" description="Charge relay system" evidence="5">
    <location>
        <position position="377"/>
    </location>
</feature>
<evidence type="ECO:0000259" key="7">
    <source>
        <dbReference type="Pfam" id="PF00082"/>
    </source>
</evidence>
<dbReference type="GO" id="GO:0006508">
    <property type="term" value="P:proteolysis"/>
    <property type="evidence" value="ECO:0007669"/>
    <property type="project" value="UniProtKB-KW"/>
</dbReference>
<evidence type="ECO:0000256" key="2">
    <source>
        <dbReference type="ARBA" id="ARBA00022670"/>
    </source>
</evidence>
<dbReference type="PROSITE" id="PS51892">
    <property type="entry name" value="SUBTILASE"/>
    <property type="match status" value="1"/>
</dbReference>
<sequence length="440" mass="44554">MTIRILTASVFAGLAVLLAAAPASAQIGLPGGVPGVRGLPGDLPNRLPVDTDRLQDGVRGRVDRALQAPRRVRDLIGRSDGALEADPYGWPVLRAEIVAVDLSPAGRRAALDAGFSVVREQQLDGLDLAVVVLSPPHGLPLRRALDRLRDLDPAGTFEFNHIYSPAGALADTPAPPPALPAAPPVQASGVRIGLIDTGVDARHPALSGATIRQRGFADGDRPGAHGTAVASLLAGRSNPFSGAAPGAALFVADVYGGSPSGGASTKVAEALGWMVQNNVPVVNVSLVGPRNALVEAAVRRAAGRGLLIVAAAGNDGPAAAPLYPASYPDVIGVTAVDARGRTLPEAARGPQVDFAAPGADMAAAGQGAGYVNVRGASFAAPLVAGLLARRGGGDRAVRALEAEARDMGARGPDPVYGRGLVAADLRVEPRAVGARGRLAR</sequence>
<feature type="domain" description="Peptidase S8/S53" evidence="7">
    <location>
        <begin position="188"/>
        <end position="389"/>
    </location>
</feature>
<dbReference type="InterPro" id="IPR022398">
    <property type="entry name" value="Peptidase_S8_His-AS"/>
</dbReference>
<keyword evidence="3 5" id="KW-0378">Hydrolase</keyword>
<evidence type="ECO:0000256" key="1">
    <source>
        <dbReference type="ARBA" id="ARBA00011073"/>
    </source>
</evidence>
<dbReference type="GO" id="GO:0004252">
    <property type="term" value="F:serine-type endopeptidase activity"/>
    <property type="evidence" value="ECO:0007669"/>
    <property type="project" value="UniProtKB-UniRule"/>
</dbReference>
<accession>A0A7W8HZW7</accession>
<gene>
    <name evidence="8" type="ORF">HNQ67_002475</name>
</gene>
<proteinExistence type="inferred from homology"/>
<dbReference type="Proteomes" id="UP000566663">
    <property type="component" value="Unassembled WGS sequence"/>
</dbReference>
<dbReference type="PROSITE" id="PS00137">
    <property type="entry name" value="SUBTILASE_HIS"/>
    <property type="match status" value="1"/>
</dbReference>
<evidence type="ECO:0000313" key="8">
    <source>
        <dbReference type="EMBL" id="MBB5292938.1"/>
    </source>
</evidence>
<dbReference type="Gene3D" id="3.40.50.200">
    <property type="entry name" value="Peptidase S8/S53 domain"/>
    <property type="match status" value="1"/>
</dbReference>
<comment type="caution">
    <text evidence="8">The sequence shown here is derived from an EMBL/GenBank/DDBJ whole genome shotgun (WGS) entry which is preliminary data.</text>
</comment>
<dbReference type="InterPro" id="IPR050131">
    <property type="entry name" value="Peptidase_S8_subtilisin-like"/>
</dbReference>
<dbReference type="InterPro" id="IPR036852">
    <property type="entry name" value="Peptidase_S8/S53_dom_sf"/>
</dbReference>
<keyword evidence="6" id="KW-0732">Signal</keyword>
<name>A0A7W8HZW7_9CAUL</name>
<evidence type="ECO:0000313" key="9">
    <source>
        <dbReference type="Proteomes" id="UP000566663"/>
    </source>
</evidence>
<feature type="chain" id="PRO_5031222620" evidence="6">
    <location>
        <begin position="26"/>
        <end position="440"/>
    </location>
</feature>
<dbReference type="CDD" id="cd05561">
    <property type="entry name" value="Peptidases_S8_4"/>
    <property type="match status" value="1"/>
</dbReference>
<organism evidence="8 9">
    <name type="scientific">Brevundimonas basaltis</name>
    <dbReference type="NCBI Taxonomy" id="472166"/>
    <lineage>
        <taxon>Bacteria</taxon>
        <taxon>Pseudomonadati</taxon>
        <taxon>Pseudomonadota</taxon>
        <taxon>Alphaproteobacteria</taxon>
        <taxon>Caulobacterales</taxon>
        <taxon>Caulobacteraceae</taxon>
        <taxon>Brevundimonas</taxon>
    </lineage>
</organism>
<protein>
    <submittedName>
        <fullName evidence="8">Subtilisin family serine protease</fullName>
    </submittedName>
</protein>
<keyword evidence="4 5" id="KW-0720">Serine protease</keyword>
<feature type="signal peptide" evidence="6">
    <location>
        <begin position="1"/>
        <end position="25"/>
    </location>
</feature>
<dbReference type="PANTHER" id="PTHR43806">
    <property type="entry name" value="PEPTIDASE S8"/>
    <property type="match status" value="1"/>
</dbReference>
<reference evidence="8 9" key="1">
    <citation type="submission" date="2020-08" db="EMBL/GenBank/DDBJ databases">
        <title>Genomic Encyclopedia of Type Strains, Phase IV (KMG-IV): sequencing the most valuable type-strain genomes for metagenomic binning, comparative biology and taxonomic classification.</title>
        <authorList>
            <person name="Goeker M."/>
        </authorList>
    </citation>
    <scope>NUCLEOTIDE SEQUENCE [LARGE SCALE GENOMIC DNA]</scope>
    <source>
        <strain evidence="8 9">DSM 25335</strain>
    </source>
</reference>
<keyword evidence="9" id="KW-1185">Reference proteome</keyword>
<dbReference type="RefSeq" id="WP_343054914.1">
    <property type="nucleotide sequence ID" value="NZ_BAAAFF010000001.1"/>
</dbReference>
<dbReference type="AlphaFoldDB" id="A0A7W8HZW7"/>
<evidence type="ECO:0000256" key="5">
    <source>
        <dbReference type="PROSITE-ProRule" id="PRU01240"/>
    </source>
</evidence>
<evidence type="ECO:0000256" key="4">
    <source>
        <dbReference type="ARBA" id="ARBA00022825"/>
    </source>
</evidence>
<dbReference type="PANTHER" id="PTHR43806:SF11">
    <property type="entry name" value="CEREVISIN-RELATED"/>
    <property type="match status" value="1"/>
</dbReference>
<feature type="active site" description="Charge relay system" evidence="5">
    <location>
        <position position="225"/>
    </location>
</feature>
<keyword evidence="2 5" id="KW-0645">Protease</keyword>
<dbReference type="Pfam" id="PF00082">
    <property type="entry name" value="Peptidase_S8"/>
    <property type="match status" value="1"/>
</dbReference>
<evidence type="ECO:0000256" key="3">
    <source>
        <dbReference type="ARBA" id="ARBA00022801"/>
    </source>
</evidence>